<evidence type="ECO:0000256" key="2">
    <source>
        <dbReference type="ARBA" id="ARBA00022490"/>
    </source>
</evidence>
<dbReference type="InterPro" id="IPR033135">
    <property type="entry name" value="ClpP_His_AS"/>
</dbReference>
<dbReference type="Gene3D" id="3.90.226.10">
    <property type="entry name" value="2-enoyl-CoA Hydratase, Chain A, domain 1"/>
    <property type="match status" value="1"/>
</dbReference>
<evidence type="ECO:0000256" key="6">
    <source>
        <dbReference type="ARBA" id="ARBA00034021"/>
    </source>
</evidence>
<evidence type="ECO:0000256" key="4">
    <source>
        <dbReference type="ARBA" id="ARBA00022801"/>
    </source>
</evidence>
<dbReference type="NCBIfam" id="NF001368">
    <property type="entry name" value="PRK00277.1"/>
    <property type="match status" value="1"/>
</dbReference>
<protein>
    <recommendedName>
        <fullName evidence="7 9">ATP-dependent Clp protease proteolytic subunit</fullName>
        <ecNumber evidence="7">3.4.21.92</ecNumber>
    </recommendedName>
    <alternativeName>
        <fullName evidence="7">Endopeptidase Clp</fullName>
    </alternativeName>
</protein>
<dbReference type="PANTHER" id="PTHR10381:SF70">
    <property type="entry name" value="ATP-DEPENDENT CLP PROTEASE PROTEOLYTIC SUBUNIT"/>
    <property type="match status" value="1"/>
</dbReference>
<keyword evidence="11" id="KW-1185">Reference proteome</keyword>
<comment type="function">
    <text evidence="7">Cleaves peptides in various proteins in a process that requires ATP hydrolysis. Has a chymotrypsin-like activity. Plays a major role in the degradation of misfolded proteins.</text>
</comment>
<dbReference type="NCBIfam" id="NF009205">
    <property type="entry name" value="PRK12553.1"/>
    <property type="match status" value="1"/>
</dbReference>
<sequence>MDPTFNPLALMPQAMAQGLDAKAMANPYPNPQLAPPIGRYREMTIDEMLLENRVVFLIGEINHASAMGVVMRLLHLQNQKPGQDINLYINSPGGSVDDTLAMIDTMDFISSDVNTYCIGKAMSGGALTLAAGTKGKRYCLPHAKVMIHQPYGGIYGQASDVKIQADEILKTKNELNELLAGYTGQSVEQIAKDAERDKFFGAQEAKDYGLVDEVIEKPAKKDSDDAS</sequence>
<keyword evidence="2 7" id="KW-0963">Cytoplasm</keyword>
<dbReference type="InterPro" id="IPR023562">
    <property type="entry name" value="ClpP/TepA"/>
</dbReference>
<dbReference type="CDD" id="cd07017">
    <property type="entry name" value="S14_ClpP_2"/>
    <property type="match status" value="1"/>
</dbReference>
<dbReference type="PANTHER" id="PTHR10381">
    <property type="entry name" value="ATP-DEPENDENT CLP PROTEASE PROTEOLYTIC SUBUNIT"/>
    <property type="match status" value="1"/>
</dbReference>
<dbReference type="GO" id="GO:0004252">
    <property type="term" value="F:serine-type endopeptidase activity"/>
    <property type="evidence" value="ECO:0007669"/>
    <property type="project" value="UniProtKB-UniRule"/>
</dbReference>
<dbReference type="GO" id="GO:0004176">
    <property type="term" value="F:ATP-dependent peptidase activity"/>
    <property type="evidence" value="ECO:0007669"/>
    <property type="project" value="InterPro"/>
</dbReference>
<feature type="active site" description="Nucleophile" evidence="7">
    <location>
        <position position="123"/>
    </location>
</feature>
<dbReference type="InterPro" id="IPR001907">
    <property type="entry name" value="ClpP"/>
</dbReference>
<dbReference type="GO" id="GO:0006515">
    <property type="term" value="P:protein quality control for misfolded or incompletely synthesized proteins"/>
    <property type="evidence" value="ECO:0007669"/>
    <property type="project" value="TreeGrafter"/>
</dbReference>
<keyword evidence="5 7" id="KW-0720">Serine protease</keyword>
<evidence type="ECO:0000256" key="8">
    <source>
        <dbReference type="PROSITE-ProRule" id="PRU10086"/>
    </source>
</evidence>
<dbReference type="RefSeq" id="WP_221435489.1">
    <property type="nucleotide sequence ID" value="NZ_JACHGY010000001.1"/>
</dbReference>
<evidence type="ECO:0000256" key="1">
    <source>
        <dbReference type="ARBA" id="ARBA00007039"/>
    </source>
</evidence>
<comment type="caution">
    <text evidence="10">The sequence shown here is derived from an EMBL/GenBank/DDBJ whole genome shotgun (WGS) entry which is preliminary data.</text>
</comment>
<dbReference type="EC" id="3.4.21.92" evidence="7"/>
<dbReference type="GO" id="GO:0051117">
    <property type="term" value="F:ATPase binding"/>
    <property type="evidence" value="ECO:0007669"/>
    <property type="project" value="TreeGrafter"/>
</dbReference>
<dbReference type="PRINTS" id="PR00127">
    <property type="entry name" value="CLPPROTEASEP"/>
</dbReference>
<comment type="subcellular location">
    <subcellularLocation>
        <location evidence="7">Cytoplasm</location>
    </subcellularLocation>
</comment>
<dbReference type="EMBL" id="JACHGY010000001">
    <property type="protein sequence ID" value="MBB6430327.1"/>
    <property type="molecule type" value="Genomic_DNA"/>
</dbReference>
<dbReference type="HAMAP" id="MF_00444">
    <property type="entry name" value="ClpP"/>
    <property type="match status" value="1"/>
</dbReference>
<proteinExistence type="inferred from homology"/>
<dbReference type="GO" id="GO:0005737">
    <property type="term" value="C:cytoplasm"/>
    <property type="evidence" value="ECO:0007669"/>
    <property type="project" value="UniProtKB-SubCell"/>
</dbReference>
<evidence type="ECO:0000256" key="7">
    <source>
        <dbReference type="HAMAP-Rule" id="MF_00444"/>
    </source>
</evidence>
<comment type="similarity">
    <text evidence="1 7 9">Belongs to the peptidase S14 family.</text>
</comment>
<evidence type="ECO:0000256" key="3">
    <source>
        <dbReference type="ARBA" id="ARBA00022670"/>
    </source>
</evidence>
<accession>A0A7X0H772</accession>
<comment type="subunit">
    <text evidence="7">Fourteen ClpP subunits assemble into 2 heptameric rings which stack back to back to give a disk-like structure with a central cavity, resembling the structure of eukaryotic proteasomes.</text>
</comment>
<dbReference type="SUPFAM" id="SSF52096">
    <property type="entry name" value="ClpP/crotonase"/>
    <property type="match status" value="1"/>
</dbReference>
<dbReference type="Proteomes" id="UP000541810">
    <property type="component" value="Unassembled WGS sequence"/>
</dbReference>
<dbReference type="AlphaFoldDB" id="A0A7X0H772"/>
<feature type="active site" evidence="7 8">
    <location>
        <position position="148"/>
    </location>
</feature>
<name>A0A7X0H772_9BACT</name>
<dbReference type="InterPro" id="IPR029045">
    <property type="entry name" value="ClpP/crotonase-like_dom_sf"/>
</dbReference>
<keyword evidence="3 7" id="KW-0645">Protease</keyword>
<evidence type="ECO:0000256" key="9">
    <source>
        <dbReference type="RuleBase" id="RU003567"/>
    </source>
</evidence>
<comment type="catalytic activity">
    <reaction evidence="6 7 8">
        <text>Hydrolysis of proteins to small peptides in the presence of ATP and magnesium. alpha-casein is the usual test substrate. In the absence of ATP, only oligopeptides shorter than five residues are hydrolyzed (such as succinyl-Leu-Tyr-|-NHMec, and Leu-Tyr-Leu-|-Tyr-Trp, in which cleavage of the -Tyr-|-Leu- and -Tyr-|-Trp bonds also occurs).</text>
        <dbReference type="EC" id="3.4.21.92"/>
    </reaction>
</comment>
<gene>
    <name evidence="7" type="primary">clpP</name>
    <name evidence="10" type="ORF">HNQ40_002133</name>
</gene>
<dbReference type="Pfam" id="PF00574">
    <property type="entry name" value="CLP_protease"/>
    <property type="match status" value="1"/>
</dbReference>
<organism evidence="10 11">
    <name type="scientific">Algisphaera agarilytica</name>
    <dbReference type="NCBI Taxonomy" id="1385975"/>
    <lineage>
        <taxon>Bacteria</taxon>
        <taxon>Pseudomonadati</taxon>
        <taxon>Planctomycetota</taxon>
        <taxon>Phycisphaerae</taxon>
        <taxon>Phycisphaerales</taxon>
        <taxon>Phycisphaeraceae</taxon>
        <taxon>Algisphaera</taxon>
    </lineage>
</organism>
<keyword evidence="4 7" id="KW-0378">Hydrolase</keyword>
<reference evidence="10 11" key="1">
    <citation type="submission" date="2020-08" db="EMBL/GenBank/DDBJ databases">
        <title>Genomic Encyclopedia of Type Strains, Phase IV (KMG-IV): sequencing the most valuable type-strain genomes for metagenomic binning, comparative biology and taxonomic classification.</title>
        <authorList>
            <person name="Goeker M."/>
        </authorList>
    </citation>
    <scope>NUCLEOTIDE SEQUENCE [LARGE SCALE GENOMIC DNA]</scope>
    <source>
        <strain evidence="10 11">DSM 103725</strain>
    </source>
</reference>
<dbReference type="PROSITE" id="PS00382">
    <property type="entry name" value="CLP_PROTEASE_HIS"/>
    <property type="match status" value="1"/>
</dbReference>
<dbReference type="GO" id="GO:0009368">
    <property type="term" value="C:endopeptidase Clp complex"/>
    <property type="evidence" value="ECO:0007669"/>
    <property type="project" value="TreeGrafter"/>
</dbReference>
<evidence type="ECO:0000256" key="5">
    <source>
        <dbReference type="ARBA" id="ARBA00022825"/>
    </source>
</evidence>
<evidence type="ECO:0000313" key="11">
    <source>
        <dbReference type="Proteomes" id="UP000541810"/>
    </source>
</evidence>
<evidence type="ECO:0000313" key="10">
    <source>
        <dbReference type="EMBL" id="MBB6430327.1"/>
    </source>
</evidence>
<dbReference type="FunFam" id="3.90.226.10:FF:000002">
    <property type="entry name" value="ATP-dependent Clp protease proteolytic subunit"/>
    <property type="match status" value="1"/>
</dbReference>